<evidence type="ECO:0000313" key="7">
    <source>
        <dbReference type="Proteomes" id="UP000541033"/>
    </source>
</evidence>
<accession>A0A7X5TSQ5</accession>
<evidence type="ECO:0000259" key="5">
    <source>
        <dbReference type="PROSITE" id="PS50977"/>
    </source>
</evidence>
<dbReference type="Pfam" id="PF00440">
    <property type="entry name" value="TetR_N"/>
    <property type="match status" value="1"/>
</dbReference>
<evidence type="ECO:0000256" key="2">
    <source>
        <dbReference type="ARBA" id="ARBA00023125"/>
    </source>
</evidence>
<keyword evidence="2 4" id="KW-0238">DNA-binding</keyword>
<name>A0A7X5TSQ5_9MICO</name>
<proteinExistence type="predicted"/>
<gene>
    <name evidence="6" type="ORF">FHX76_000346</name>
</gene>
<keyword evidence="7" id="KW-1185">Reference proteome</keyword>
<sequence length="196" mass="21122">MGRNPKYSTNEILDAARTLIARGGVGAATVVAIAAELGAPSGSIYHRFPSRDLIIAQLWIRTVQRFQAGYVRALRNPDRMRARSSAVRYVLQWSAENPSDAGILLSQSRTQLLATWPNELGSELVTLNDEVAAAMSEFVKDWFGSATPEAVGRARFALIELPYAAVRAHLTDGEALNGWAIDAVVAASAAILKTEG</sequence>
<dbReference type="Proteomes" id="UP000541033">
    <property type="component" value="Unassembled WGS sequence"/>
</dbReference>
<dbReference type="InterPro" id="IPR001647">
    <property type="entry name" value="HTH_TetR"/>
</dbReference>
<evidence type="ECO:0000256" key="4">
    <source>
        <dbReference type="PROSITE-ProRule" id="PRU00335"/>
    </source>
</evidence>
<dbReference type="SUPFAM" id="SSF46689">
    <property type="entry name" value="Homeodomain-like"/>
    <property type="match status" value="1"/>
</dbReference>
<dbReference type="PROSITE" id="PS50977">
    <property type="entry name" value="HTH_TETR_2"/>
    <property type="match status" value="1"/>
</dbReference>
<feature type="DNA-binding region" description="H-T-H motif" evidence="4">
    <location>
        <begin position="29"/>
        <end position="48"/>
    </location>
</feature>
<dbReference type="InterPro" id="IPR009057">
    <property type="entry name" value="Homeodomain-like_sf"/>
</dbReference>
<dbReference type="PANTHER" id="PTHR30055:SF234">
    <property type="entry name" value="HTH-TYPE TRANSCRIPTIONAL REGULATOR BETI"/>
    <property type="match status" value="1"/>
</dbReference>
<protein>
    <submittedName>
        <fullName evidence="6">AcrR family transcriptional regulator</fullName>
    </submittedName>
</protein>
<dbReference type="RefSeq" id="WP_167147088.1">
    <property type="nucleotide sequence ID" value="NZ_JAAMOX010000001.1"/>
</dbReference>
<dbReference type="AlphaFoldDB" id="A0A7X5TSQ5"/>
<organism evidence="6 7">
    <name type="scientific">Lysinibacter cavernae</name>
    <dbReference type="NCBI Taxonomy" id="1640652"/>
    <lineage>
        <taxon>Bacteria</taxon>
        <taxon>Bacillati</taxon>
        <taxon>Actinomycetota</taxon>
        <taxon>Actinomycetes</taxon>
        <taxon>Micrococcales</taxon>
        <taxon>Microbacteriaceae</taxon>
        <taxon>Lysinibacter</taxon>
    </lineage>
</organism>
<keyword evidence="1" id="KW-0805">Transcription regulation</keyword>
<dbReference type="GO" id="GO:0000976">
    <property type="term" value="F:transcription cis-regulatory region binding"/>
    <property type="evidence" value="ECO:0007669"/>
    <property type="project" value="TreeGrafter"/>
</dbReference>
<dbReference type="PRINTS" id="PR00455">
    <property type="entry name" value="HTHTETR"/>
</dbReference>
<comment type="caution">
    <text evidence="6">The sequence shown here is derived from an EMBL/GenBank/DDBJ whole genome shotgun (WGS) entry which is preliminary data.</text>
</comment>
<keyword evidence="3" id="KW-0804">Transcription</keyword>
<reference evidence="6 7" key="1">
    <citation type="submission" date="2020-02" db="EMBL/GenBank/DDBJ databases">
        <title>Sequencing the genomes of 1000 actinobacteria strains.</title>
        <authorList>
            <person name="Klenk H.-P."/>
        </authorList>
    </citation>
    <scope>NUCLEOTIDE SEQUENCE [LARGE SCALE GENOMIC DNA]</scope>
    <source>
        <strain evidence="6 7">DSM 27960</strain>
    </source>
</reference>
<evidence type="ECO:0000256" key="1">
    <source>
        <dbReference type="ARBA" id="ARBA00023015"/>
    </source>
</evidence>
<evidence type="ECO:0000256" key="3">
    <source>
        <dbReference type="ARBA" id="ARBA00023163"/>
    </source>
</evidence>
<evidence type="ECO:0000313" key="6">
    <source>
        <dbReference type="EMBL" id="NIH52478.1"/>
    </source>
</evidence>
<dbReference type="InterPro" id="IPR050109">
    <property type="entry name" value="HTH-type_TetR-like_transc_reg"/>
</dbReference>
<dbReference type="EMBL" id="JAAMOX010000001">
    <property type="protein sequence ID" value="NIH52478.1"/>
    <property type="molecule type" value="Genomic_DNA"/>
</dbReference>
<dbReference type="GO" id="GO:0003700">
    <property type="term" value="F:DNA-binding transcription factor activity"/>
    <property type="evidence" value="ECO:0007669"/>
    <property type="project" value="TreeGrafter"/>
</dbReference>
<dbReference type="PANTHER" id="PTHR30055">
    <property type="entry name" value="HTH-TYPE TRANSCRIPTIONAL REGULATOR RUTR"/>
    <property type="match status" value="1"/>
</dbReference>
<dbReference type="Gene3D" id="1.10.357.10">
    <property type="entry name" value="Tetracycline Repressor, domain 2"/>
    <property type="match status" value="1"/>
</dbReference>
<feature type="domain" description="HTH tetR-type" evidence="5">
    <location>
        <begin position="6"/>
        <end position="66"/>
    </location>
</feature>